<feature type="transmembrane region" description="Helical" evidence="1">
    <location>
        <begin position="61"/>
        <end position="80"/>
    </location>
</feature>
<sequence>MRLGYICSSCNKQNYIKDKAETRPDLQMKTGKDELQVNCDSCGKMDKKHINNINAVVDNRIIMAGVFLSLIVTLVLWNYYGAIASISFVIPLLVWISENKALSGFNKYTIRRK</sequence>
<dbReference type="Proteomes" id="UP000245762">
    <property type="component" value="Unassembled WGS sequence"/>
</dbReference>
<dbReference type="OrthoDB" id="1179607at2"/>
<accession>A0A316L007</accession>
<organism evidence="2 3">
    <name type="scientific">Flagellimonas aquimarina</name>
    <dbReference type="NCBI Taxonomy" id="2201895"/>
    <lineage>
        <taxon>Bacteria</taxon>
        <taxon>Pseudomonadati</taxon>
        <taxon>Bacteroidota</taxon>
        <taxon>Flavobacteriia</taxon>
        <taxon>Flavobacteriales</taxon>
        <taxon>Flavobacteriaceae</taxon>
        <taxon>Flagellimonas</taxon>
    </lineage>
</organism>
<evidence type="ECO:0000256" key="1">
    <source>
        <dbReference type="SAM" id="Phobius"/>
    </source>
</evidence>
<keyword evidence="1" id="KW-1133">Transmembrane helix</keyword>
<gene>
    <name evidence="2" type="ORF">DKG77_02830</name>
</gene>
<dbReference type="AlphaFoldDB" id="A0A316L007"/>
<protein>
    <submittedName>
        <fullName evidence="2">Uncharacterized protein</fullName>
    </submittedName>
</protein>
<evidence type="ECO:0000313" key="2">
    <source>
        <dbReference type="EMBL" id="PWL39782.1"/>
    </source>
</evidence>
<keyword evidence="3" id="KW-1185">Reference proteome</keyword>
<proteinExistence type="predicted"/>
<name>A0A316L007_9FLAO</name>
<comment type="caution">
    <text evidence="2">The sequence shown here is derived from an EMBL/GenBank/DDBJ whole genome shotgun (WGS) entry which is preliminary data.</text>
</comment>
<keyword evidence="1" id="KW-0812">Transmembrane</keyword>
<keyword evidence="1" id="KW-0472">Membrane</keyword>
<reference evidence="2 3" key="1">
    <citation type="submission" date="2018-05" db="EMBL/GenBank/DDBJ databases">
        <title>Complete genome sequence of Flagellimonas aquimarina ECD12 isolated from seaweed Ecklonia cava.</title>
        <authorList>
            <person name="Choi S."/>
            <person name="Seong C."/>
        </authorList>
    </citation>
    <scope>NUCLEOTIDE SEQUENCE [LARGE SCALE GENOMIC DNA]</scope>
    <source>
        <strain evidence="2 3">ECD12</strain>
    </source>
</reference>
<evidence type="ECO:0000313" key="3">
    <source>
        <dbReference type="Proteomes" id="UP000245762"/>
    </source>
</evidence>
<dbReference type="EMBL" id="QGEG01000001">
    <property type="protein sequence ID" value="PWL39782.1"/>
    <property type="molecule type" value="Genomic_DNA"/>
</dbReference>